<accession>A0ABR1V7T4</accession>
<dbReference type="InterPro" id="IPR032675">
    <property type="entry name" value="LRR_dom_sf"/>
</dbReference>
<reference evidence="1 2" key="1">
    <citation type="submission" date="2023-01" db="EMBL/GenBank/DDBJ databases">
        <title>Analysis of 21 Apiospora genomes using comparative genomics revels a genus with tremendous synthesis potential of carbohydrate active enzymes and secondary metabolites.</title>
        <authorList>
            <person name="Sorensen T."/>
        </authorList>
    </citation>
    <scope>NUCLEOTIDE SEQUENCE [LARGE SCALE GENOMIC DNA]</scope>
    <source>
        <strain evidence="1 2">CBS 114990</strain>
    </source>
</reference>
<evidence type="ECO:0000313" key="2">
    <source>
        <dbReference type="Proteomes" id="UP001433268"/>
    </source>
</evidence>
<dbReference type="Gene3D" id="3.80.10.10">
    <property type="entry name" value="Ribonuclease Inhibitor"/>
    <property type="match status" value="1"/>
</dbReference>
<evidence type="ECO:0008006" key="3">
    <source>
        <dbReference type="Google" id="ProtNLM"/>
    </source>
</evidence>
<protein>
    <recommendedName>
        <fullName evidence="3">F-box domain-containing protein</fullName>
    </recommendedName>
</protein>
<keyword evidence="2" id="KW-1185">Reference proteome</keyword>
<organism evidence="1 2">
    <name type="scientific">Apiospora hydei</name>
    <dbReference type="NCBI Taxonomy" id="1337664"/>
    <lineage>
        <taxon>Eukaryota</taxon>
        <taxon>Fungi</taxon>
        <taxon>Dikarya</taxon>
        <taxon>Ascomycota</taxon>
        <taxon>Pezizomycotina</taxon>
        <taxon>Sordariomycetes</taxon>
        <taxon>Xylariomycetidae</taxon>
        <taxon>Amphisphaeriales</taxon>
        <taxon>Apiosporaceae</taxon>
        <taxon>Apiospora</taxon>
    </lineage>
</organism>
<dbReference type="SUPFAM" id="SSF52047">
    <property type="entry name" value="RNI-like"/>
    <property type="match status" value="1"/>
</dbReference>
<dbReference type="GeneID" id="92051344"/>
<sequence length="467" mass="52806">MALVSLPTELLQQICREFCLHCQLDKEPDTFLHGEIEWYNDVETVAADGAVVRNDQDVQLKQLKQRDEEEWRTIPEAQQSLLNLCRTCSVLRTMAHPYLFHRVVFRTAQANHLFDLLWNFLQRPDLAACVKHLALGPEANAGEAPIWTADVIERLLHSALRSIRLDPELPVVRETVHVVTYPLLSQLVIAHTRSLELLELSGELDGSWNLLAYVHPDKCSLPRLRGLDLSGLDTPYDLADYAYLLRLAPNLAKLSVTTCGAVSRKLELANLQTLSLVNTTLDRSDMDLLLSSCHALRTFSALFVSSDGAGVPEIVDLLAQHGHGRTLLDLALVASISDREVWRNDGEAIRSLAGFERLERLVLDNRYVVEITAQEQDRYLLQTAPGTLRSIRLNGTEERFLDELDRLADRKAGGMYPHLTEVVVVSPDSPVWEWSHPRCEEILNRMEGLGMPLTEDELKRPQWVQDL</sequence>
<gene>
    <name evidence="1" type="ORF">PG997_013970</name>
</gene>
<evidence type="ECO:0000313" key="1">
    <source>
        <dbReference type="EMBL" id="KAK8067223.1"/>
    </source>
</evidence>
<dbReference type="Proteomes" id="UP001433268">
    <property type="component" value="Unassembled WGS sequence"/>
</dbReference>
<dbReference type="EMBL" id="JAQQWN010000009">
    <property type="protein sequence ID" value="KAK8067223.1"/>
    <property type="molecule type" value="Genomic_DNA"/>
</dbReference>
<dbReference type="RefSeq" id="XP_066663976.1">
    <property type="nucleotide sequence ID" value="XM_066818284.1"/>
</dbReference>
<name>A0ABR1V7T4_9PEZI</name>
<comment type="caution">
    <text evidence="1">The sequence shown here is derived from an EMBL/GenBank/DDBJ whole genome shotgun (WGS) entry which is preliminary data.</text>
</comment>
<proteinExistence type="predicted"/>